<dbReference type="Pfam" id="PF25019">
    <property type="entry name" value="LRR_R13L1-DRL21"/>
    <property type="match status" value="1"/>
</dbReference>
<evidence type="ECO:0000259" key="10">
    <source>
        <dbReference type="Pfam" id="PF25019"/>
    </source>
</evidence>
<name>A0A843VPH8_COLES</name>
<proteinExistence type="inferred from homology"/>
<dbReference type="Pfam" id="PF13855">
    <property type="entry name" value="LRR_8"/>
    <property type="match status" value="1"/>
</dbReference>
<evidence type="ECO:0000259" key="7">
    <source>
        <dbReference type="Pfam" id="PF00931"/>
    </source>
</evidence>
<dbReference type="OrthoDB" id="1166366at2759"/>
<feature type="domain" description="Disease resistance protein winged helix" evidence="9">
    <location>
        <begin position="438"/>
        <end position="474"/>
    </location>
</feature>
<dbReference type="InterPro" id="IPR001611">
    <property type="entry name" value="Leu-rich_rpt"/>
</dbReference>
<dbReference type="EMBL" id="NMUH01001975">
    <property type="protein sequence ID" value="MQL96916.1"/>
    <property type="molecule type" value="Genomic_DNA"/>
</dbReference>
<evidence type="ECO:0000256" key="5">
    <source>
        <dbReference type="ARBA" id="ARBA00022821"/>
    </source>
</evidence>
<dbReference type="PRINTS" id="PR00364">
    <property type="entry name" value="DISEASERSIST"/>
</dbReference>
<comment type="caution">
    <text evidence="11">The sequence shown here is derived from an EMBL/GenBank/DDBJ whole genome shotgun (WGS) entry which is preliminary data.</text>
</comment>
<organism evidence="11 12">
    <name type="scientific">Colocasia esculenta</name>
    <name type="common">Wild taro</name>
    <name type="synonym">Arum esculentum</name>
    <dbReference type="NCBI Taxonomy" id="4460"/>
    <lineage>
        <taxon>Eukaryota</taxon>
        <taxon>Viridiplantae</taxon>
        <taxon>Streptophyta</taxon>
        <taxon>Embryophyta</taxon>
        <taxon>Tracheophyta</taxon>
        <taxon>Spermatophyta</taxon>
        <taxon>Magnoliopsida</taxon>
        <taxon>Liliopsida</taxon>
        <taxon>Araceae</taxon>
        <taxon>Aroideae</taxon>
        <taxon>Colocasieae</taxon>
        <taxon>Colocasia</taxon>
    </lineage>
</organism>
<evidence type="ECO:0000256" key="1">
    <source>
        <dbReference type="ARBA" id="ARBA00008894"/>
    </source>
</evidence>
<dbReference type="SUPFAM" id="SSF52540">
    <property type="entry name" value="P-loop containing nucleoside triphosphate hydrolases"/>
    <property type="match status" value="1"/>
</dbReference>
<gene>
    <name evidence="11" type="ORF">Taro_029591</name>
</gene>
<keyword evidence="5" id="KW-0611">Plant defense</keyword>
<dbReference type="Proteomes" id="UP000652761">
    <property type="component" value="Unassembled WGS sequence"/>
</dbReference>
<feature type="domain" description="R13L1/DRL21-like LRR repeat region" evidence="10">
    <location>
        <begin position="641"/>
        <end position="775"/>
    </location>
</feature>
<dbReference type="Gene3D" id="3.40.50.300">
    <property type="entry name" value="P-loop containing nucleotide triphosphate hydrolases"/>
    <property type="match status" value="1"/>
</dbReference>
<evidence type="ECO:0000259" key="8">
    <source>
        <dbReference type="Pfam" id="PF18052"/>
    </source>
</evidence>
<sequence>MALQGNNRGVLVFSGTGLERAMEELEQICRVPEQIQELITKLNDIKALLKDAERRQSSSHKVRLWFLEIKQIFLDAEDLVDDFATDAAVRSIGPHTYSSPTITEDRMRQIREISDRLDHLEFYTPMLGLQTSIVKDSHLDLSSWRQTSSLESDETSVIGREREKTLIIRKLLSSTQVAEPSSNNGGFSILPIVGMGGIGKTTLARLVFNDWNVKKYFSELMMWVCVSNVFDLKILTKDMIEVALAFTGNYPQYQVMDWDSMQERLRREVEGKTFLLVLDDVWEAEQFMWEELLKPLHFGKKGSKILVTSRDRDFVSKMQGRTDPPIELKGLSDDDIWLLFKRYALKDVIDANGTTSAEYFELEPIGRSIVQRLGGSPLAARTIGSLLNNELDVQHWKRVQESEFWSLEQGKDDILPALQLSYQYLCEDLKQCFAYCSLFPKDHEFSREQVVEIWEAQSFIRKNRSERMDALGDQKAMETHDTIRHISVCVTELDQTCLNEFSYGKLRTLLFLRRYYSSDFYTRTHDLDELFLKLKMLRVLVLPSCGIEELPASIGDLKQLRYIDLKENEFLKSLPESFGNLYNLQVLNLNGCHSLSELPATTSQLVNLRHLRADYDLGSNIYGLGKLTGLEELHVGGRRVRELGGMCMLRELTVHELEEVASKEDAMQARLQAMEHLQVLHLEWGDAFFWPRDSDSMKPGVEEEVLQALQPNDSIEKLQVEGYGGIKSPHWMEVPMSAALSSLRQLVLGWCPNWRVLPSSLSQLPHLESLTIRQMPEWEEWSCPVPCDSDQSDYNSQQDPSSAMSYFPCLHELEVKHCPKLKEIPLLPPMLKRLHLEEVGLSCLPALWEPNCGGVDNSSHLPPVSASLCTLLIHSCDNLTSISRLLQHHLPDLENIEIKECENLVSLPERGFGHLISLKGLCTTKCPKLTCPVLMKEGEDAPSQHLPGSLEQLEINQCGNEMGGWWWVGLQHLTSIDKLSLSGCPTTIQCLFVRLGRRQHPYLLETLRELVIKGCGRNYEQQHTTLSTSSYQSPPSNPLVDASAGAIRALTSLTHLTIKDCPNVLRQWGGGGLPSSLERLTITGDDNLDHERLSTCLHNLISLKRLKLGHLQNLYSLPDLSGLTSLDTLDMKCCPSFQRLAVMSLPSSLKQLNLKDFKNLHSLPDTLCCLTSLKYMYISDCPSIETLVRMSLPSSLKELTFKNFKNLHSLPDTLDCLSSLEFMWISGCPSIQLLPDTMSSLSSLRTLYISNCASIQSLPDTMSGLSSLLNLQISNCISIQSLPDTLSSLSFLRILEISSCPSIQSLPDTLSRFSSLDSLRIFCCPSIQSLPTSGLPPSLKNLRISECPALTGRHEHKPKSMWPEVSHVLWVSIDGHELK</sequence>
<dbReference type="Gene3D" id="3.80.10.10">
    <property type="entry name" value="Ribonuclease Inhibitor"/>
    <property type="match status" value="3"/>
</dbReference>
<feature type="domain" description="NB-ARC" evidence="7">
    <location>
        <begin position="182"/>
        <end position="346"/>
    </location>
</feature>
<evidence type="ECO:0000256" key="3">
    <source>
        <dbReference type="ARBA" id="ARBA00022737"/>
    </source>
</evidence>
<dbReference type="PANTHER" id="PTHR36766">
    <property type="entry name" value="PLANT BROAD-SPECTRUM MILDEW RESISTANCE PROTEIN RPW8"/>
    <property type="match status" value="1"/>
</dbReference>
<accession>A0A843VPH8</accession>
<dbReference type="Gene3D" id="1.10.8.430">
    <property type="entry name" value="Helical domain of apoptotic protease-activating factors"/>
    <property type="match status" value="1"/>
</dbReference>
<dbReference type="InterPro" id="IPR042197">
    <property type="entry name" value="Apaf_helical"/>
</dbReference>
<dbReference type="GO" id="GO:0005524">
    <property type="term" value="F:ATP binding"/>
    <property type="evidence" value="ECO:0007669"/>
    <property type="project" value="UniProtKB-KW"/>
</dbReference>
<keyword evidence="3" id="KW-0677">Repeat</keyword>
<dbReference type="InterPro" id="IPR032675">
    <property type="entry name" value="LRR_dom_sf"/>
</dbReference>
<evidence type="ECO:0000256" key="4">
    <source>
        <dbReference type="ARBA" id="ARBA00022741"/>
    </source>
</evidence>
<dbReference type="InterPro" id="IPR056789">
    <property type="entry name" value="LRR_R13L1-DRL21"/>
</dbReference>
<dbReference type="Pfam" id="PF23559">
    <property type="entry name" value="WHD_DRP"/>
    <property type="match status" value="1"/>
</dbReference>
<dbReference type="InterPro" id="IPR036388">
    <property type="entry name" value="WH-like_DNA-bd_sf"/>
</dbReference>
<keyword evidence="6" id="KW-0067">ATP-binding</keyword>
<dbReference type="Gene3D" id="1.10.10.10">
    <property type="entry name" value="Winged helix-like DNA-binding domain superfamily/Winged helix DNA-binding domain"/>
    <property type="match status" value="1"/>
</dbReference>
<feature type="domain" description="Disease resistance N-terminal" evidence="8">
    <location>
        <begin position="20"/>
        <end position="91"/>
    </location>
</feature>
<keyword evidence="12" id="KW-1185">Reference proteome</keyword>
<evidence type="ECO:0000256" key="6">
    <source>
        <dbReference type="ARBA" id="ARBA00022840"/>
    </source>
</evidence>
<dbReference type="Pfam" id="PF18052">
    <property type="entry name" value="Rx_N"/>
    <property type="match status" value="1"/>
</dbReference>
<dbReference type="Gene3D" id="1.20.5.4130">
    <property type="match status" value="1"/>
</dbReference>
<protein>
    <submittedName>
        <fullName evidence="11">Uncharacterized protein</fullName>
    </submittedName>
</protein>
<evidence type="ECO:0000313" key="12">
    <source>
        <dbReference type="Proteomes" id="UP000652761"/>
    </source>
</evidence>
<dbReference type="GO" id="GO:0051707">
    <property type="term" value="P:response to other organism"/>
    <property type="evidence" value="ECO:0007669"/>
    <property type="project" value="UniProtKB-ARBA"/>
</dbReference>
<dbReference type="InterPro" id="IPR027417">
    <property type="entry name" value="P-loop_NTPase"/>
</dbReference>
<dbReference type="GO" id="GO:0006952">
    <property type="term" value="P:defense response"/>
    <property type="evidence" value="ECO:0007669"/>
    <property type="project" value="UniProtKB-KW"/>
</dbReference>
<keyword evidence="2" id="KW-0433">Leucine-rich repeat</keyword>
<dbReference type="InterPro" id="IPR058922">
    <property type="entry name" value="WHD_DRP"/>
</dbReference>
<evidence type="ECO:0000256" key="2">
    <source>
        <dbReference type="ARBA" id="ARBA00022614"/>
    </source>
</evidence>
<dbReference type="GO" id="GO:0043531">
    <property type="term" value="F:ADP binding"/>
    <property type="evidence" value="ECO:0007669"/>
    <property type="project" value="InterPro"/>
</dbReference>
<keyword evidence="4" id="KW-0547">Nucleotide-binding</keyword>
<dbReference type="InterPro" id="IPR041118">
    <property type="entry name" value="Rx_N"/>
</dbReference>
<dbReference type="InterPro" id="IPR002182">
    <property type="entry name" value="NB-ARC"/>
</dbReference>
<comment type="similarity">
    <text evidence="1">Belongs to the disease resistance NB-LRR family.</text>
</comment>
<dbReference type="PANTHER" id="PTHR36766:SF61">
    <property type="entry name" value="NB-ARC DOMAIN DISEASE RESISTANCE PROTEIN"/>
    <property type="match status" value="1"/>
</dbReference>
<evidence type="ECO:0000313" key="11">
    <source>
        <dbReference type="EMBL" id="MQL96916.1"/>
    </source>
</evidence>
<reference evidence="11" key="1">
    <citation type="submission" date="2017-07" db="EMBL/GenBank/DDBJ databases">
        <title>Taro Niue Genome Assembly and Annotation.</title>
        <authorList>
            <person name="Atibalentja N."/>
            <person name="Keating K."/>
            <person name="Fields C.J."/>
        </authorList>
    </citation>
    <scope>NUCLEOTIDE SEQUENCE</scope>
    <source>
        <strain evidence="11">Niue_2</strain>
        <tissue evidence="11">Leaf</tissue>
    </source>
</reference>
<dbReference type="Pfam" id="PF00931">
    <property type="entry name" value="NB-ARC"/>
    <property type="match status" value="1"/>
</dbReference>
<dbReference type="SUPFAM" id="SSF52058">
    <property type="entry name" value="L domain-like"/>
    <property type="match status" value="2"/>
</dbReference>
<evidence type="ECO:0000259" key="9">
    <source>
        <dbReference type="Pfam" id="PF23559"/>
    </source>
</evidence>